<organism evidence="6 7">
    <name type="scientific">Corynebacterium variabile</name>
    <dbReference type="NCBI Taxonomy" id="1727"/>
    <lineage>
        <taxon>Bacteria</taxon>
        <taxon>Bacillati</taxon>
        <taxon>Actinomycetota</taxon>
        <taxon>Actinomycetes</taxon>
        <taxon>Mycobacteriales</taxon>
        <taxon>Corynebacteriaceae</taxon>
        <taxon>Corynebacterium</taxon>
    </lineage>
</organism>
<feature type="transmembrane region" description="Helical" evidence="4">
    <location>
        <begin position="35"/>
        <end position="59"/>
    </location>
</feature>
<feature type="compositionally biased region" description="Gly residues" evidence="3">
    <location>
        <begin position="144"/>
        <end position="155"/>
    </location>
</feature>
<sequence>MAENTGYDSVDSADYDDANDEQQEKSGRSVAWPTVALSVGLSALASAVVIGVGAAVMVANNNDPQVTLVQGDGTTNTGVTSKKDDNTTVAQRATTSAKPTSTSAAGSGSTGSGNGSVRLNGGGGALIDDPSEDAGSDNSDGSGDSQGNGGNGGGISAQSVDADIPAQPSNAELKNQMQTILAQGASDDTIASNLANPNGVQTIKDAGAAMRAVPIFRYEMVDPVAVEGDQMTATIQMSMVGLGSKPPADLYYVAKDGKWVLTDESVCLIASQARVSCTV</sequence>
<keyword evidence="4" id="KW-0812">Transmembrane</keyword>
<feature type="compositionally biased region" description="Low complexity" evidence="3">
    <location>
        <begin position="93"/>
        <end position="107"/>
    </location>
</feature>
<feature type="region of interest" description="Disordered" evidence="3">
    <location>
        <begin position="1"/>
        <end position="29"/>
    </location>
</feature>
<evidence type="ECO:0000256" key="1">
    <source>
        <dbReference type="ARBA" id="ARBA00022729"/>
    </source>
</evidence>
<gene>
    <name evidence="6" type="ORF">CVAR292_01508</name>
</gene>
<dbReference type="AlphaFoldDB" id="A0A0X2NN62"/>
<name>A0A0X2NN62_9CORY</name>
<reference evidence="7" key="1">
    <citation type="submission" date="2015-11" db="EMBL/GenBank/DDBJ databases">
        <authorList>
            <person name="Dugat-Bony E."/>
        </authorList>
    </citation>
    <scope>NUCLEOTIDE SEQUENCE [LARGE SCALE GENOMIC DNA]</scope>
    <source>
        <strain evidence="7">Mu292</strain>
    </source>
</reference>
<evidence type="ECO:0000259" key="5">
    <source>
        <dbReference type="Pfam" id="PF26580"/>
    </source>
</evidence>
<keyword evidence="4" id="KW-1133">Transmembrane helix</keyword>
<evidence type="ECO:0000313" key="7">
    <source>
        <dbReference type="Proteomes" id="UP000182498"/>
    </source>
</evidence>
<dbReference type="OMA" id="PIFRYEM"/>
<dbReference type="Proteomes" id="UP000182498">
    <property type="component" value="Unassembled WGS sequence"/>
</dbReference>
<comment type="similarity">
    <text evidence="2">Belongs to the MTB12 family.</text>
</comment>
<dbReference type="InterPro" id="IPR058644">
    <property type="entry name" value="Mtb12-like_C"/>
</dbReference>
<feature type="domain" description="Low molecular weight antigen MTB12-like C-terminal" evidence="5">
    <location>
        <begin position="167"/>
        <end position="277"/>
    </location>
</feature>
<proteinExistence type="inferred from homology"/>
<feature type="region of interest" description="Disordered" evidence="3">
    <location>
        <begin position="66"/>
        <end position="161"/>
    </location>
</feature>
<keyword evidence="7" id="KW-1185">Reference proteome</keyword>
<accession>A0A0X2NN62</accession>
<keyword evidence="1" id="KW-0732">Signal</keyword>
<evidence type="ECO:0000313" key="6">
    <source>
        <dbReference type="EMBL" id="CUU66170.1"/>
    </source>
</evidence>
<evidence type="ECO:0000256" key="3">
    <source>
        <dbReference type="SAM" id="MobiDB-lite"/>
    </source>
</evidence>
<feature type="compositionally biased region" description="Gly residues" evidence="3">
    <location>
        <begin position="108"/>
        <end position="125"/>
    </location>
</feature>
<evidence type="ECO:0000256" key="4">
    <source>
        <dbReference type="SAM" id="Phobius"/>
    </source>
</evidence>
<dbReference type="Pfam" id="PF26580">
    <property type="entry name" value="Mtb12_C"/>
    <property type="match status" value="1"/>
</dbReference>
<dbReference type="OrthoDB" id="4428191at2"/>
<protein>
    <recommendedName>
        <fullName evidence="5">Low molecular weight antigen MTB12-like C-terminal domain-containing protein</fullName>
    </recommendedName>
</protein>
<feature type="compositionally biased region" description="Acidic residues" evidence="3">
    <location>
        <begin position="11"/>
        <end position="21"/>
    </location>
</feature>
<feature type="compositionally biased region" description="Polar residues" evidence="3">
    <location>
        <begin position="66"/>
        <end position="80"/>
    </location>
</feature>
<dbReference type="RefSeq" id="WP_014008675.1">
    <property type="nucleotide sequence ID" value="NZ_DAMCIH010000014.1"/>
</dbReference>
<dbReference type="EMBL" id="FAUH01000009">
    <property type="protein sequence ID" value="CUU66170.1"/>
    <property type="molecule type" value="Genomic_DNA"/>
</dbReference>
<keyword evidence="4" id="KW-0472">Membrane</keyword>
<evidence type="ECO:0000256" key="2">
    <source>
        <dbReference type="ARBA" id="ARBA00093774"/>
    </source>
</evidence>